<dbReference type="NCBIfam" id="TIGR01554">
    <property type="entry name" value="major_cap_HK97"/>
    <property type="match status" value="1"/>
</dbReference>
<name>A0ABQ4SLD8_9HYPH</name>
<organism evidence="4 5">
    <name type="scientific">Methylobacterium isbiliense</name>
    <dbReference type="NCBI Taxonomy" id="315478"/>
    <lineage>
        <taxon>Bacteria</taxon>
        <taxon>Pseudomonadati</taxon>
        <taxon>Pseudomonadota</taxon>
        <taxon>Alphaproteobacteria</taxon>
        <taxon>Hyphomicrobiales</taxon>
        <taxon>Methylobacteriaceae</taxon>
        <taxon>Methylobacterium</taxon>
    </lineage>
</organism>
<feature type="coiled-coil region" evidence="2">
    <location>
        <begin position="75"/>
        <end position="102"/>
    </location>
</feature>
<reference evidence="4" key="2">
    <citation type="submission" date="2021-08" db="EMBL/GenBank/DDBJ databases">
        <authorList>
            <person name="Tani A."/>
            <person name="Ola A."/>
            <person name="Ogura Y."/>
            <person name="Katsura K."/>
            <person name="Hayashi T."/>
        </authorList>
    </citation>
    <scope>NUCLEOTIDE SEQUENCE</scope>
    <source>
        <strain evidence="4">DSM 17168</strain>
    </source>
</reference>
<dbReference type="Pfam" id="PF05065">
    <property type="entry name" value="Phage_capsid"/>
    <property type="match status" value="1"/>
</dbReference>
<dbReference type="Proteomes" id="UP001055153">
    <property type="component" value="Unassembled WGS sequence"/>
</dbReference>
<dbReference type="InterPro" id="IPR054612">
    <property type="entry name" value="Phage_capsid-like_C"/>
</dbReference>
<protein>
    <recommendedName>
        <fullName evidence="3">Phage capsid-like C-terminal domain-containing protein</fullName>
    </recommendedName>
</protein>
<feature type="domain" description="Phage capsid-like C-terminal" evidence="3">
    <location>
        <begin position="156"/>
        <end position="445"/>
    </location>
</feature>
<dbReference type="RefSeq" id="WP_290365954.1">
    <property type="nucleotide sequence ID" value="NZ_JAUFPY010000075.1"/>
</dbReference>
<reference evidence="4" key="1">
    <citation type="journal article" date="2021" name="Front. Microbiol.">
        <title>Comprehensive Comparative Genomics and Phenotyping of Methylobacterium Species.</title>
        <authorList>
            <person name="Alessa O."/>
            <person name="Ogura Y."/>
            <person name="Fujitani Y."/>
            <person name="Takami H."/>
            <person name="Hayashi T."/>
            <person name="Sahin N."/>
            <person name="Tani A."/>
        </authorList>
    </citation>
    <scope>NUCLEOTIDE SEQUENCE</scope>
    <source>
        <strain evidence="4">DSM 17168</strain>
    </source>
</reference>
<dbReference type="InterPro" id="IPR024455">
    <property type="entry name" value="Phage_capsid"/>
</dbReference>
<proteinExistence type="predicted"/>
<dbReference type="Gene3D" id="3.30.2320.10">
    <property type="entry name" value="hypothetical protein PF0899 domain"/>
    <property type="match status" value="1"/>
</dbReference>
<evidence type="ECO:0000256" key="1">
    <source>
        <dbReference type="ARBA" id="ARBA00004328"/>
    </source>
</evidence>
<keyword evidence="2" id="KW-0175">Coiled coil</keyword>
<evidence type="ECO:0000259" key="3">
    <source>
        <dbReference type="Pfam" id="PF05065"/>
    </source>
</evidence>
<keyword evidence="5" id="KW-1185">Reference proteome</keyword>
<dbReference type="EMBL" id="BPQQ01000099">
    <property type="protein sequence ID" value="GJE04037.1"/>
    <property type="molecule type" value="Genomic_DNA"/>
</dbReference>
<evidence type="ECO:0000256" key="2">
    <source>
        <dbReference type="SAM" id="Coils"/>
    </source>
</evidence>
<comment type="subcellular location">
    <subcellularLocation>
        <location evidence="1">Virion</location>
    </subcellularLocation>
</comment>
<accession>A0ABQ4SLD8</accession>
<dbReference type="Gene3D" id="3.30.2400.10">
    <property type="entry name" value="Major capsid protein gp5"/>
    <property type="match status" value="1"/>
</dbReference>
<evidence type="ECO:0000313" key="5">
    <source>
        <dbReference type="Proteomes" id="UP001055153"/>
    </source>
</evidence>
<evidence type="ECO:0000313" key="4">
    <source>
        <dbReference type="EMBL" id="GJE04037.1"/>
    </source>
</evidence>
<gene>
    <name evidence="4" type="ORF">GMJLKIPL_5997</name>
</gene>
<sequence length="448" mass="48174">MTHAFMGAASQAPRPRIFASRRTINLPDVRVPPALLRASGDENVLRAAAAQGQGGRPDDVRGLVQELTTTMEGFVSRHQAQMQDMQSAYDEMNRRVAAMQINGGAPDAMPADPAYSRPFANWFRTGQGQDEIHRANAEGERAKILASMSVGSAPDGGYLAPVEWDRRILSALTPLSPIRRMSSVISTSTGAFTSLWTDNAYGSGWVGETAARGTTSTAQFVPITFEAGELYASPAITQRLLDDSAINLEQWLAEQVATTFSRQEDIAFISGDGTTKPLGLLQYLPGGVADATVSNNPKAHPGGNIATVNTGSAAAITGDGFVDLVFALGSEYRAGASWLMNSTTAAAASKLKDGQGNYLWRDNYQLGVPQTLLGYPVEIDENMPSIAAGNIPVIFGNFKRGYLVNDRTGIRVLRDPYKTRGFVEFYTTKRVGAWVQDPKAFRALKVSA</sequence>
<dbReference type="SUPFAM" id="SSF56563">
    <property type="entry name" value="Major capsid protein gp5"/>
    <property type="match status" value="1"/>
</dbReference>
<comment type="caution">
    <text evidence="4">The sequence shown here is derived from an EMBL/GenBank/DDBJ whole genome shotgun (WGS) entry which is preliminary data.</text>
</comment>